<gene>
    <name evidence="2" type="ORF">PACLA_8A037716</name>
</gene>
<dbReference type="AlphaFoldDB" id="A0A6S7LK17"/>
<sequence length="345" mass="39707">NIKMMEVHSIRIRIKCPTLFLGAEGGKRDCLKYGSLECIRLQEAGTTWLTSLYRMRLRIICDDFRAFNIRRRASQYKRLVVDWKYIAACALTVYHEINNPGQNICDTSNYLSKCRNIINTDKTSNIVLGAEGGKRVNYSDLKGLYKFILQFIGYHPHSYDLNASQNIVTDLIRCCSLGMHIIIKPIYLTDALKSLTNFSPKCPPLKKMSLCFCVHEKEKLFIEGPSVQNRWKTTRSQQAKHGTTASTEPQRNNSSIRKSTRQQQPSVCRSKPTDSSTKNSLQSKLTMKGRINSRPLIEIKTAKEKKNQNPNIKEITNRYEQKPLKSWLDQCIQEDIFEELSNQSQ</sequence>
<feature type="non-terminal residue" evidence="2">
    <location>
        <position position="345"/>
    </location>
</feature>
<protein>
    <submittedName>
        <fullName evidence="2">Uncharacterized protein</fullName>
    </submittedName>
</protein>
<comment type="caution">
    <text evidence="2">The sequence shown here is derived from an EMBL/GenBank/DDBJ whole genome shotgun (WGS) entry which is preliminary data.</text>
</comment>
<evidence type="ECO:0000313" key="3">
    <source>
        <dbReference type="Proteomes" id="UP001152795"/>
    </source>
</evidence>
<feature type="compositionally biased region" description="Polar residues" evidence="1">
    <location>
        <begin position="231"/>
        <end position="285"/>
    </location>
</feature>
<feature type="region of interest" description="Disordered" evidence="1">
    <location>
        <begin position="231"/>
        <end position="295"/>
    </location>
</feature>
<keyword evidence="3" id="KW-1185">Reference proteome</keyword>
<accession>A0A6S7LK17</accession>
<feature type="non-terminal residue" evidence="2">
    <location>
        <position position="1"/>
    </location>
</feature>
<evidence type="ECO:0000256" key="1">
    <source>
        <dbReference type="SAM" id="MobiDB-lite"/>
    </source>
</evidence>
<dbReference type="EMBL" id="CACRXK020019223">
    <property type="protein sequence ID" value="CAB4033409.1"/>
    <property type="molecule type" value="Genomic_DNA"/>
</dbReference>
<name>A0A6S7LK17_PARCT</name>
<organism evidence="2 3">
    <name type="scientific">Paramuricea clavata</name>
    <name type="common">Red gorgonian</name>
    <name type="synonym">Violescent sea-whip</name>
    <dbReference type="NCBI Taxonomy" id="317549"/>
    <lineage>
        <taxon>Eukaryota</taxon>
        <taxon>Metazoa</taxon>
        <taxon>Cnidaria</taxon>
        <taxon>Anthozoa</taxon>
        <taxon>Octocorallia</taxon>
        <taxon>Malacalcyonacea</taxon>
        <taxon>Plexauridae</taxon>
        <taxon>Paramuricea</taxon>
    </lineage>
</organism>
<evidence type="ECO:0000313" key="2">
    <source>
        <dbReference type="EMBL" id="CAB4033409.1"/>
    </source>
</evidence>
<proteinExistence type="predicted"/>
<dbReference type="Proteomes" id="UP001152795">
    <property type="component" value="Unassembled WGS sequence"/>
</dbReference>
<reference evidence="2" key="1">
    <citation type="submission" date="2020-04" db="EMBL/GenBank/DDBJ databases">
        <authorList>
            <person name="Alioto T."/>
            <person name="Alioto T."/>
            <person name="Gomez Garrido J."/>
        </authorList>
    </citation>
    <scope>NUCLEOTIDE SEQUENCE</scope>
    <source>
        <strain evidence="2">A484AB</strain>
    </source>
</reference>